<dbReference type="Gene3D" id="3.40.1590.10">
    <property type="entry name" value="NMB0488-like"/>
    <property type="match status" value="1"/>
</dbReference>
<sequence>MNGKFIRIDTYSGYRGCQRDPTGVRHIVATDAENSALGDYVLKALSQAV</sequence>
<protein>
    <submittedName>
        <fullName evidence="1">Contact-dependent growth inhibition system immunity protein</fullName>
    </submittedName>
</protein>
<dbReference type="InterPro" id="IPR009888">
    <property type="entry name" value="CdiI_Proteobact"/>
</dbReference>
<dbReference type="AlphaFoldDB" id="A0AAU7Q7T6"/>
<dbReference type="Pfam" id="PF07262">
    <property type="entry name" value="CdiI"/>
    <property type="match status" value="1"/>
</dbReference>
<dbReference type="EMBL" id="CP157947">
    <property type="protein sequence ID" value="XBS69217.1"/>
    <property type="molecule type" value="Genomic_DNA"/>
</dbReference>
<name>A0AAU7Q7T6_9GAMM</name>
<organism evidence="1">
    <name type="scientific">Acerihabitans sp. KWT182</name>
    <dbReference type="NCBI Taxonomy" id="3157919"/>
    <lineage>
        <taxon>Bacteria</taxon>
        <taxon>Pseudomonadati</taxon>
        <taxon>Pseudomonadota</taxon>
        <taxon>Gammaproteobacteria</taxon>
        <taxon>Enterobacterales</taxon>
        <taxon>Pectobacteriaceae</taxon>
        <taxon>Acerihabitans</taxon>
    </lineage>
</organism>
<dbReference type="InterPro" id="IPR037891">
    <property type="entry name" value="Cdil-like_sf"/>
</dbReference>
<reference evidence="1" key="1">
    <citation type="submission" date="2024-06" db="EMBL/GenBank/DDBJ databases">
        <authorList>
            <person name="Coelho C."/>
            <person name="Bento M."/>
            <person name="Garcia E."/>
            <person name="Camelo A."/>
            <person name="Brandao I."/>
            <person name="Espirito Santo C."/>
            <person name="Trovao J."/>
            <person name="Verissimo A."/>
            <person name="Costa J."/>
            <person name="Tiago I."/>
        </authorList>
    </citation>
    <scope>NUCLEOTIDE SEQUENCE</scope>
    <source>
        <strain evidence="1">KWT182</strain>
    </source>
</reference>
<evidence type="ECO:0000313" key="1">
    <source>
        <dbReference type="EMBL" id="XBS69217.1"/>
    </source>
</evidence>
<proteinExistence type="predicted"/>
<gene>
    <name evidence="1" type="ORF">ABK905_22585</name>
</gene>
<dbReference type="SUPFAM" id="SSF160207">
    <property type="entry name" value="NMB0488-like"/>
    <property type="match status" value="1"/>
</dbReference>
<accession>A0AAU7Q7T6</accession>